<accession>A0A4R6ECS2</accession>
<proteinExistence type="predicted"/>
<sequence>MGSAENELGCKLSNNAPKWSSTDLFIWKLVPSRFGGGRPYIRKFKDAWVGLNKEIIRVNAVNNVLPIELLAGVCWIEVGGDPNFIDRVAFDIRDFDWSGPAVVDRHLTVTKDPIKTSFGSVSMQLRTAVTTLGMDVSKMSASQVRTLSYCLENDVYNIEIVARHLRQLAEFEKFSTPLNLEQVRIIGARYNRGTGLSLDDLKKNTSYGDFIVNRWEYFNKLVS</sequence>
<reference evidence="1 2" key="1">
    <citation type="submission" date="2019-03" db="EMBL/GenBank/DDBJ databases">
        <title>Genomic analyses of the natural microbiome of Caenorhabditis elegans.</title>
        <authorList>
            <person name="Samuel B."/>
        </authorList>
    </citation>
    <scope>NUCLEOTIDE SEQUENCE [LARGE SCALE GENOMIC DNA]</scope>
    <source>
        <strain evidence="1 2">BIGb0156</strain>
    </source>
</reference>
<dbReference type="EMBL" id="SNVX01000012">
    <property type="protein sequence ID" value="TDN55963.1"/>
    <property type="molecule type" value="Genomic_DNA"/>
</dbReference>
<name>A0A4R6ECS2_SCAGO</name>
<dbReference type="OrthoDB" id="8812843at2"/>
<evidence type="ECO:0000313" key="2">
    <source>
        <dbReference type="Proteomes" id="UP000295530"/>
    </source>
</evidence>
<keyword evidence="2" id="KW-1185">Reference proteome</keyword>
<evidence type="ECO:0000313" key="1">
    <source>
        <dbReference type="EMBL" id="TDN55963.1"/>
    </source>
</evidence>
<dbReference type="AlphaFoldDB" id="A0A4R6ECS2"/>
<dbReference type="RefSeq" id="WP_133461784.1">
    <property type="nucleotide sequence ID" value="NZ_SNVX01000012.1"/>
</dbReference>
<organism evidence="1 2">
    <name type="scientific">Scandinavium goeteborgense</name>
    <dbReference type="NCBI Taxonomy" id="1851514"/>
    <lineage>
        <taxon>Bacteria</taxon>
        <taxon>Pseudomonadati</taxon>
        <taxon>Pseudomonadota</taxon>
        <taxon>Gammaproteobacteria</taxon>
        <taxon>Enterobacterales</taxon>
        <taxon>Enterobacteriaceae</taxon>
        <taxon>Scandinavium</taxon>
    </lineage>
</organism>
<gene>
    <name evidence="1" type="ORF">EC847_1127</name>
</gene>
<comment type="caution">
    <text evidence="1">The sequence shown here is derived from an EMBL/GenBank/DDBJ whole genome shotgun (WGS) entry which is preliminary data.</text>
</comment>
<dbReference type="Proteomes" id="UP000295530">
    <property type="component" value="Unassembled WGS sequence"/>
</dbReference>
<protein>
    <submittedName>
        <fullName evidence="1">Uncharacterized protein</fullName>
    </submittedName>
</protein>